<dbReference type="Proteomes" id="UP000789901">
    <property type="component" value="Unassembled WGS sequence"/>
</dbReference>
<evidence type="ECO:0000313" key="1">
    <source>
        <dbReference type="EMBL" id="CAG8854248.1"/>
    </source>
</evidence>
<gene>
    <name evidence="1" type="ORF">GMARGA_LOCUS43069</name>
</gene>
<feature type="non-terminal residue" evidence="1">
    <location>
        <position position="1"/>
    </location>
</feature>
<proteinExistence type="predicted"/>
<organism evidence="1 2">
    <name type="scientific">Gigaspora margarita</name>
    <dbReference type="NCBI Taxonomy" id="4874"/>
    <lineage>
        <taxon>Eukaryota</taxon>
        <taxon>Fungi</taxon>
        <taxon>Fungi incertae sedis</taxon>
        <taxon>Mucoromycota</taxon>
        <taxon>Glomeromycotina</taxon>
        <taxon>Glomeromycetes</taxon>
        <taxon>Diversisporales</taxon>
        <taxon>Gigasporaceae</taxon>
        <taxon>Gigaspora</taxon>
    </lineage>
</organism>
<keyword evidence="2" id="KW-1185">Reference proteome</keyword>
<evidence type="ECO:0000313" key="2">
    <source>
        <dbReference type="Proteomes" id="UP000789901"/>
    </source>
</evidence>
<feature type="non-terminal residue" evidence="1">
    <location>
        <position position="42"/>
    </location>
</feature>
<protein>
    <submittedName>
        <fullName evidence="1">31688_t:CDS:1</fullName>
    </submittedName>
</protein>
<sequence>AIVILVIPHHCVDAIITGFAMKIDFDIDFAAFGCFVSSLVSK</sequence>
<comment type="caution">
    <text evidence="1">The sequence shown here is derived from an EMBL/GenBank/DDBJ whole genome shotgun (WGS) entry which is preliminary data.</text>
</comment>
<name>A0ABN7XIQ1_GIGMA</name>
<dbReference type="EMBL" id="CAJVQB010135182">
    <property type="protein sequence ID" value="CAG8854248.1"/>
    <property type="molecule type" value="Genomic_DNA"/>
</dbReference>
<accession>A0ABN7XIQ1</accession>
<reference evidence="1 2" key="1">
    <citation type="submission" date="2021-06" db="EMBL/GenBank/DDBJ databases">
        <authorList>
            <person name="Kallberg Y."/>
            <person name="Tangrot J."/>
            <person name="Rosling A."/>
        </authorList>
    </citation>
    <scope>NUCLEOTIDE SEQUENCE [LARGE SCALE GENOMIC DNA]</scope>
    <source>
        <strain evidence="1 2">120-4 pot B 10/14</strain>
    </source>
</reference>